<organism evidence="1 2">
    <name type="scientific">Calditerrivibrio nitroreducens</name>
    <dbReference type="NCBI Taxonomy" id="477976"/>
    <lineage>
        <taxon>Bacteria</taxon>
        <taxon>Pseudomonadati</taxon>
        <taxon>Deferribacterota</taxon>
        <taxon>Deferribacteres</taxon>
        <taxon>Deferribacterales</taxon>
        <taxon>Calditerrivibrionaceae</taxon>
    </lineage>
</organism>
<proteinExistence type="predicted"/>
<gene>
    <name evidence="1" type="ORF">C0187_01915</name>
</gene>
<protein>
    <submittedName>
        <fullName evidence="1">DUF4911 domain-containing protein</fullName>
    </submittedName>
</protein>
<evidence type="ECO:0000313" key="1">
    <source>
        <dbReference type="EMBL" id="PMP72321.1"/>
    </source>
</evidence>
<sequence length="83" mass="9573">MTESSIKIKFIANRDQILYINSILDSYDGIGIMRTIDREKGHVAIYSTESQHEKVLLLLKALKKEGIYIKDISVERSEDVDSW</sequence>
<dbReference type="EMBL" id="PNIN01000024">
    <property type="protein sequence ID" value="PMP72321.1"/>
    <property type="molecule type" value="Genomic_DNA"/>
</dbReference>
<dbReference type="InterPro" id="IPR032587">
    <property type="entry name" value="DUF4911"/>
</dbReference>
<reference evidence="1 2" key="1">
    <citation type="submission" date="2018-01" db="EMBL/GenBank/DDBJ databases">
        <title>Metagenomic assembled genomes from two thermal pools in the Uzon Caldera, Kamchatka, Russia.</title>
        <authorList>
            <person name="Wilkins L."/>
            <person name="Ettinger C."/>
        </authorList>
    </citation>
    <scope>NUCLEOTIDE SEQUENCE [LARGE SCALE GENOMIC DNA]</scope>
    <source>
        <strain evidence="1">ZAV-05</strain>
    </source>
</reference>
<dbReference type="Proteomes" id="UP000242881">
    <property type="component" value="Unassembled WGS sequence"/>
</dbReference>
<name>A0A2J6WPL1_9BACT</name>
<accession>A0A2J6WPL1</accession>
<evidence type="ECO:0000313" key="2">
    <source>
        <dbReference type="Proteomes" id="UP000242881"/>
    </source>
</evidence>
<dbReference type="AlphaFoldDB" id="A0A2J6WPL1"/>
<dbReference type="Pfam" id="PF16256">
    <property type="entry name" value="DUF4911"/>
    <property type="match status" value="1"/>
</dbReference>
<comment type="caution">
    <text evidence="1">The sequence shown here is derived from an EMBL/GenBank/DDBJ whole genome shotgun (WGS) entry which is preliminary data.</text>
</comment>
<dbReference type="RefSeq" id="WP_424605843.1">
    <property type="nucleotide sequence ID" value="NZ_JBNAVA010000007.1"/>
</dbReference>